<dbReference type="OrthoDB" id="3266428at2759"/>
<evidence type="ECO:0000256" key="1">
    <source>
        <dbReference type="ARBA" id="ARBA00023125"/>
    </source>
</evidence>
<sequence>MHSAVATSLQPPHPCIPRVPKLSSCIESSSHCPCVLASNHLLLWTTPAGLKWQKELGSKLSDSSIFKLFQVMIWSLDQDTRSNYGAGLLQFTQYCNSCNIPEGDCMPASKSLISTFAALHAATASDKTLNNWLAGLHFWHIINNATWHGANML</sequence>
<dbReference type="Proteomes" id="UP000054538">
    <property type="component" value="Unassembled WGS sequence"/>
</dbReference>
<reference evidence="2 3" key="1">
    <citation type="submission" date="2014-04" db="EMBL/GenBank/DDBJ databases">
        <authorList>
            <consortium name="DOE Joint Genome Institute"/>
            <person name="Kuo A."/>
            <person name="Kohler A."/>
            <person name="Jargeat P."/>
            <person name="Nagy L.G."/>
            <person name="Floudas D."/>
            <person name="Copeland A."/>
            <person name="Barry K.W."/>
            <person name="Cichocki N."/>
            <person name="Veneault-Fourrey C."/>
            <person name="LaButti K."/>
            <person name="Lindquist E.A."/>
            <person name="Lipzen A."/>
            <person name="Lundell T."/>
            <person name="Morin E."/>
            <person name="Murat C."/>
            <person name="Sun H."/>
            <person name="Tunlid A."/>
            <person name="Henrissat B."/>
            <person name="Grigoriev I.V."/>
            <person name="Hibbett D.S."/>
            <person name="Martin F."/>
            <person name="Nordberg H.P."/>
            <person name="Cantor M.N."/>
            <person name="Hua S.X."/>
        </authorList>
    </citation>
    <scope>NUCLEOTIDE SEQUENCE [LARGE SCALE GENOMIC DNA]</scope>
    <source>
        <strain evidence="2 3">Ve08.2h10</strain>
    </source>
</reference>
<dbReference type="EMBL" id="KN826030">
    <property type="protein sequence ID" value="KIK80396.1"/>
    <property type="molecule type" value="Genomic_DNA"/>
</dbReference>
<keyword evidence="1" id="KW-0238">DNA-binding</keyword>
<dbReference type="SUPFAM" id="SSF47823">
    <property type="entry name" value="lambda integrase-like, N-terminal domain"/>
    <property type="match status" value="1"/>
</dbReference>
<dbReference type="GO" id="GO:0003677">
    <property type="term" value="F:DNA binding"/>
    <property type="evidence" value="ECO:0007669"/>
    <property type="project" value="UniProtKB-KW"/>
</dbReference>
<proteinExistence type="predicted"/>
<dbReference type="InterPro" id="IPR010998">
    <property type="entry name" value="Integrase_recombinase_N"/>
</dbReference>
<accession>A0A0D0D9F7</accession>
<keyword evidence="3" id="KW-1185">Reference proteome</keyword>
<dbReference type="InParanoid" id="A0A0D0D9F7"/>
<evidence type="ECO:0000313" key="3">
    <source>
        <dbReference type="Proteomes" id="UP000054538"/>
    </source>
</evidence>
<gene>
    <name evidence="2" type="ORF">PAXRUDRAFT_158825</name>
</gene>
<organism evidence="2 3">
    <name type="scientific">Paxillus rubicundulus Ve08.2h10</name>
    <dbReference type="NCBI Taxonomy" id="930991"/>
    <lineage>
        <taxon>Eukaryota</taxon>
        <taxon>Fungi</taxon>
        <taxon>Dikarya</taxon>
        <taxon>Basidiomycota</taxon>
        <taxon>Agaricomycotina</taxon>
        <taxon>Agaricomycetes</taxon>
        <taxon>Agaricomycetidae</taxon>
        <taxon>Boletales</taxon>
        <taxon>Paxilineae</taxon>
        <taxon>Paxillaceae</taxon>
        <taxon>Paxillus</taxon>
    </lineage>
</organism>
<dbReference type="Gene3D" id="1.10.150.130">
    <property type="match status" value="1"/>
</dbReference>
<reference evidence="3" key="2">
    <citation type="submission" date="2015-01" db="EMBL/GenBank/DDBJ databases">
        <title>Evolutionary Origins and Diversification of the Mycorrhizal Mutualists.</title>
        <authorList>
            <consortium name="DOE Joint Genome Institute"/>
            <consortium name="Mycorrhizal Genomics Consortium"/>
            <person name="Kohler A."/>
            <person name="Kuo A."/>
            <person name="Nagy L.G."/>
            <person name="Floudas D."/>
            <person name="Copeland A."/>
            <person name="Barry K.W."/>
            <person name="Cichocki N."/>
            <person name="Veneault-Fourrey C."/>
            <person name="LaButti K."/>
            <person name="Lindquist E.A."/>
            <person name="Lipzen A."/>
            <person name="Lundell T."/>
            <person name="Morin E."/>
            <person name="Murat C."/>
            <person name="Riley R."/>
            <person name="Ohm R."/>
            <person name="Sun H."/>
            <person name="Tunlid A."/>
            <person name="Henrissat B."/>
            <person name="Grigoriev I.V."/>
            <person name="Hibbett D.S."/>
            <person name="Martin F."/>
        </authorList>
    </citation>
    <scope>NUCLEOTIDE SEQUENCE [LARGE SCALE GENOMIC DNA]</scope>
    <source>
        <strain evidence="3">Ve08.2h10</strain>
    </source>
</reference>
<name>A0A0D0D9F7_9AGAM</name>
<evidence type="ECO:0000313" key="2">
    <source>
        <dbReference type="EMBL" id="KIK80396.1"/>
    </source>
</evidence>
<dbReference type="AlphaFoldDB" id="A0A0D0D9F7"/>
<dbReference type="HOGENOM" id="CLU_003292_7_1_1"/>
<dbReference type="STRING" id="930991.A0A0D0D9F7"/>
<protein>
    <submittedName>
        <fullName evidence="2">Uncharacterized protein</fullName>
    </submittedName>
</protein>